<keyword evidence="9 12" id="KW-0811">Translocation</keyword>
<evidence type="ECO:0000256" key="10">
    <source>
        <dbReference type="ARBA" id="ARBA00023136"/>
    </source>
</evidence>
<organism evidence="14 15">
    <name type="scientific">Blastochloris sulfoviridis</name>
    <dbReference type="NCBI Taxonomy" id="50712"/>
    <lineage>
        <taxon>Bacteria</taxon>
        <taxon>Pseudomonadati</taxon>
        <taxon>Pseudomonadota</taxon>
        <taxon>Alphaproteobacteria</taxon>
        <taxon>Hyphomicrobiales</taxon>
        <taxon>Blastochloridaceae</taxon>
        <taxon>Blastochloris</taxon>
    </lineage>
</organism>
<evidence type="ECO:0000256" key="1">
    <source>
        <dbReference type="ARBA" id="ARBA00004651"/>
    </source>
</evidence>
<evidence type="ECO:0000256" key="12">
    <source>
        <dbReference type="RuleBase" id="RU365087"/>
    </source>
</evidence>
<dbReference type="OrthoDB" id="7366942at2"/>
<evidence type="ECO:0000313" key="14">
    <source>
        <dbReference type="EMBL" id="KAA5599530.1"/>
    </source>
</evidence>
<feature type="region of interest" description="Disordered" evidence="13">
    <location>
        <begin position="83"/>
        <end position="116"/>
    </location>
</feature>
<sequence>MQTVLIVIHLMVVLALVGVVLLQKSEGGGLGMGGGGGFMSSRGTANVLTRTTAILAAVFFATSLALSVLAGYSREPKSILDLGGAPAGAPAQAPAEGQGILDQIKPPGPPQPPVSR</sequence>
<keyword evidence="15" id="KW-1185">Reference proteome</keyword>
<dbReference type="AlphaFoldDB" id="A0A5M6HUG2"/>
<keyword evidence="8 12" id="KW-1133">Transmembrane helix</keyword>
<dbReference type="Proteomes" id="UP000323886">
    <property type="component" value="Unassembled WGS sequence"/>
</dbReference>
<evidence type="ECO:0000256" key="13">
    <source>
        <dbReference type="SAM" id="MobiDB-lite"/>
    </source>
</evidence>
<name>A0A5M6HUG2_9HYPH</name>
<keyword evidence="7 12" id="KW-0653">Protein transport</keyword>
<dbReference type="GO" id="GO:0065002">
    <property type="term" value="P:intracellular protein transmembrane transport"/>
    <property type="evidence" value="ECO:0007669"/>
    <property type="project" value="TreeGrafter"/>
</dbReference>
<comment type="caution">
    <text evidence="12">Lacks conserved residue(s) required for the propagation of feature annotation.</text>
</comment>
<feature type="compositionally biased region" description="Pro residues" evidence="13">
    <location>
        <begin position="106"/>
        <end position="116"/>
    </location>
</feature>
<keyword evidence="4 12" id="KW-0813">Transport</keyword>
<evidence type="ECO:0000256" key="9">
    <source>
        <dbReference type="ARBA" id="ARBA00023010"/>
    </source>
</evidence>
<comment type="caution">
    <text evidence="14">The sequence shown here is derived from an EMBL/GenBank/DDBJ whole genome shotgun (WGS) entry which is preliminary data.</text>
</comment>
<evidence type="ECO:0000256" key="11">
    <source>
        <dbReference type="ARBA" id="ARBA00025182"/>
    </source>
</evidence>
<dbReference type="EMBL" id="VWPL01000021">
    <property type="protein sequence ID" value="KAA5599530.1"/>
    <property type="molecule type" value="Genomic_DNA"/>
</dbReference>
<dbReference type="RefSeq" id="WP_150098030.1">
    <property type="nucleotide sequence ID" value="NZ_VWPL01000021.1"/>
</dbReference>
<evidence type="ECO:0000256" key="5">
    <source>
        <dbReference type="ARBA" id="ARBA00022475"/>
    </source>
</evidence>
<dbReference type="NCBIfam" id="TIGR00810">
    <property type="entry name" value="secG"/>
    <property type="match status" value="1"/>
</dbReference>
<keyword evidence="5 12" id="KW-1003">Cell membrane</keyword>
<reference evidence="14 15" key="1">
    <citation type="submission" date="2019-09" db="EMBL/GenBank/DDBJ databases">
        <title>Draft Whole-Genome sequence of Blastochloris sulfoviridis DSM 729.</title>
        <authorList>
            <person name="Meyer T.E."/>
            <person name="Kyndt J.A."/>
        </authorList>
    </citation>
    <scope>NUCLEOTIDE SEQUENCE [LARGE SCALE GENOMIC DNA]</scope>
    <source>
        <strain evidence="14 15">DSM 729</strain>
    </source>
</reference>
<feature type="transmembrane region" description="Helical" evidence="12">
    <location>
        <begin position="51"/>
        <end position="72"/>
    </location>
</feature>
<evidence type="ECO:0000256" key="4">
    <source>
        <dbReference type="ARBA" id="ARBA00022448"/>
    </source>
</evidence>
<gene>
    <name evidence="14" type="primary">secG</name>
    <name evidence="14" type="ORF">F1193_11925</name>
</gene>
<evidence type="ECO:0000256" key="6">
    <source>
        <dbReference type="ARBA" id="ARBA00022692"/>
    </source>
</evidence>
<dbReference type="PANTHER" id="PTHR34182:SF1">
    <property type="entry name" value="PROTEIN-EXPORT MEMBRANE PROTEIN SECG"/>
    <property type="match status" value="1"/>
</dbReference>
<dbReference type="GO" id="GO:0043952">
    <property type="term" value="P:protein transport by the Sec complex"/>
    <property type="evidence" value="ECO:0007669"/>
    <property type="project" value="TreeGrafter"/>
</dbReference>
<comment type="subcellular location">
    <subcellularLocation>
        <location evidence="1 12">Cell membrane</location>
        <topology evidence="1 12">Multi-pass membrane protein</topology>
    </subcellularLocation>
</comment>
<evidence type="ECO:0000256" key="8">
    <source>
        <dbReference type="ARBA" id="ARBA00022989"/>
    </source>
</evidence>
<dbReference type="GO" id="GO:0009306">
    <property type="term" value="P:protein secretion"/>
    <property type="evidence" value="ECO:0007669"/>
    <property type="project" value="UniProtKB-UniRule"/>
</dbReference>
<evidence type="ECO:0000313" key="15">
    <source>
        <dbReference type="Proteomes" id="UP000323886"/>
    </source>
</evidence>
<keyword evidence="10 12" id="KW-0472">Membrane</keyword>
<dbReference type="Pfam" id="PF03840">
    <property type="entry name" value="SecG"/>
    <property type="match status" value="1"/>
</dbReference>
<comment type="similarity">
    <text evidence="2 12">Belongs to the SecG family.</text>
</comment>
<comment type="function">
    <text evidence="11 12">Involved in protein export. Participates in an early event of protein translocation.</text>
</comment>
<evidence type="ECO:0000256" key="7">
    <source>
        <dbReference type="ARBA" id="ARBA00022927"/>
    </source>
</evidence>
<proteinExistence type="inferred from homology"/>
<dbReference type="InterPro" id="IPR004692">
    <property type="entry name" value="SecG"/>
</dbReference>
<dbReference type="PANTHER" id="PTHR34182">
    <property type="entry name" value="PROTEIN-EXPORT MEMBRANE PROTEIN SECG"/>
    <property type="match status" value="1"/>
</dbReference>
<keyword evidence="6 12" id="KW-0812">Transmembrane</keyword>
<feature type="compositionally biased region" description="Low complexity" evidence="13">
    <location>
        <begin position="83"/>
        <end position="99"/>
    </location>
</feature>
<evidence type="ECO:0000256" key="2">
    <source>
        <dbReference type="ARBA" id="ARBA00008445"/>
    </source>
</evidence>
<dbReference type="GO" id="GO:0005886">
    <property type="term" value="C:plasma membrane"/>
    <property type="evidence" value="ECO:0007669"/>
    <property type="project" value="UniProtKB-SubCell"/>
</dbReference>
<dbReference type="PRINTS" id="PR01651">
    <property type="entry name" value="SECGEXPORT"/>
</dbReference>
<protein>
    <recommendedName>
        <fullName evidence="3 12">Protein-export membrane protein SecG</fullName>
    </recommendedName>
</protein>
<dbReference type="GO" id="GO:0015450">
    <property type="term" value="F:protein-transporting ATPase activity"/>
    <property type="evidence" value="ECO:0007669"/>
    <property type="project" value="UniProtKB-UniRule"/>
</dbReference>
<evidence type="ECO:0000256" key="3">
    <source>
        <dbReference type="ARBA" id="ARBA00017876"/>
    </source>
</evidence>
<accession>A0A5M6HUG2</accession>